<dbReference type="EMBL" id="OU892281">
    <property type="protein sequence ID" value="CAG9769122.1"/>
    <property type="molecule type" value="Genomic_DNA"/>
</dbReference>
<dbReference type="Proteomes" id="UP001152799">
    <property type="component" value="Chromosome 5"/>
</dbReference>
<dbReference type="InterPro" id="IPR015915">
    <property type="entry name" value="Kelch-typ_b-propeller"/>
</dbReference>
<dbReference type="SMART" id="SM00256">
    <property type="entry name" value="FBOX"/>
    <property type="match status" value="1"/>
</dbReference>
<dbReference type="Pfam" id="PF12937">
    <property type="entry name" value="F-box-like"/>
    <property type="match status" value="1"/>
</dbReference>
<dbReference type="InterPro" id="IPR001810">
    <property type="entry name" value="F-box_dom"/>
</dbReference>
<dbReference type="PROSITE" id="PS50181">
    <property type="entry name" value="FBOX"/>
    <property type="match status" value="1"/>
</dbReference>
<feature type="region of interest" description="Disordered" evidence="1">
    <location>
        <begin position="396"/>
        <end position="427"/>
    </location>
</feature>
<organism evidence="3 4">
    <name type="scientific">Ceutorhynchus assimilis</name>
    <name type="common">cabbage seed weevil</name>
    <dbReference type="NCBI Taxonomy" id="467358"/>
    <lineage>
        <taxon>Eukaryota</taxon>
        <taxon>Metazoa</taxon>
        <taxon>Ecdysozoa</taxon>
        <taxon>Arthropoda</taxon>
        <taxon>Hexapoda</taxon>
        <taxon>Insecta</taxon>
        <taxon>Pterygota</taxon>
        <taxon>Neoptera</taxon>
        <taxon>Endopterygota</taxon>
        <taxon>Coleoptera</taxon>
        <taxon>Polyphaga</taxon>
        <taxon>Cucujiformia</taxon>
        <taxon>Curculionidae</taxon>
        <taxon>Ceutorhynchinae</taxon>
        <taxon>Ceutorhynchus</taxon>
    </lineage>
</organism>
<evidence type="ECO:0000313" key="4">
    <source>
        <dbReference type="Proteomes" id="UP001152799"/>
    </source>
</evidence>
<protein>
    <recommendedName>
        <fullName evidence="2">F-box domain-containing protein</fullName>
    </recommendedName>
</protein>
<dbReference type="InterPro" id="IPR052821">
    <property type="entry name" value="F-box_only_SRC"/>
</dbReference>
<reference evidence="3" key="1">
    <citation type="submission" date="2022-01" db="EMBL/GenBank/DDBJ databases">
        <authorList>
            <person name="King R."/>
        </authorList>
    </citation>
    <scope>NUCLEOTIDE SEQUENCE</scope>
</reference>
<dbReference type="CDD" id="cd22110">
    <property type="entry name" value="F-box_FBXO42"/>
    <property type="match status" value="1"/>
</dbReference>
<sequence length="574" mass="65222">MEAECSNADDGQLSTEDLPEEVLELISSEQVFRMEAECSNSSGQLSIGDLPEEVLEFILSLLPPYGDLNNCMRVCRKWRRCVLNVAKTKQRNFQKAINDFDIRWNLVTPQDMSPPTITKRYSHTAVICDDSMYVFGGCTSAMTTFNDLWKLNLSTRTWGRPLAMGTYPSPKACSSLVHYKDYLVLFGGWTYPPTYPLYQGWHLFNELHIYDIKANRWTCVSTIRTPPPVAGHSVSVVGEWMIIFGGLQKPSTAVHCEKSNDIWKLHLETWTWYKQEVEDGPKPHGRFGQTQVILDDTNLLILGGSGGPNSQFCDCWILNMVGNLWRWIKVDIVGKSNEPVNVWSNPGCKVGDKVVVLNRIRQNDENPIVYYPRSQWNLTSEDSRLSRIDLANRRPDVDENVNGRRGNLRNSKREAEEHDESVPGPSFVANNIPEIRVSQFVPQSVPMAAFQSSQIGMHQRNLLRERRIQTLQSIKLKLKKNSLQTSKNEKPRRLGIYVLDLSEVLSKNPRATWLPPNNLNNGTGETILYTLMKGRSELIMFGGILKDANFSSTSNLNHQISNSLHFITAPNYVI</sequence>
<name>A0A9N9MUT9_9CUCU</name>
<dbReference type="Gene3D" id="2.120.10.80">
    <property type="entry name" value="Kelch-type beta propeller"/>
    <property type="match status" value="3"/>
</dbReference>
<proteinExistence type="predicted"/>
<evidence type="ECO:0000256" key="1">
    <source>
        <dbReference type="SAM" id="MobiDB-lite"/>
    </source>
</evidence>
<dbReference type="AlphaFoldDB" id="A0A9N9MUT9"/>
<dbReference type="GO" id="GO:0019005">
    <property type="term" value="C:SCF ubiquitin ligase complex"/>
    <property type="evidence" value="ECO:0007669"/>
    <property type="project" value="TreeGrafter"/>
</dbReference>
<dbReference type="SUPFAM" id="SSF81383">
    <property type="entry name" value="F-box domain"/>
    <property type="match status" value="1"/>
</dbReference>
<dbReference type="Gene3D" id="1.20.1280.50">
    <property type="match status" value="1"/>
</dbReference>
<keyword evidence="4" id="KW-1185">Reference proteome</keyword>
<feature type="domain" description="F-box" evidence="2">
    <location>
        <begin position="44"/>
        <end position="96"/>
    </location>
</feature>
<dbReference type="InterPro" id="IPR036047">
    <property type="entry name" value="F-box-like_dom_sf"/>
</dbReference>
<dbReference type="PANTHER" id="PTHR46432">
    <property type="entry name" value="F-BOX ONLY PROTEIN 42"/>
    <property type="match status" value="1"/>
</dbReference>
<evidence type="ECO:0000259" key="2">
    <source>
        <dbReference type="PROSITE" id="PS50181"/>
    </source>
</evidence>
<evidence type="ECO:0000313" key="3">
    <source>
        <dbReference type="EMBL" id="CAG9769122.1"/>
    </source>
</evidence>
<accession>A0A9N9MUT9</accession>
<dbReference type="Pfam" id="PF13415">
    <property type="entry name" value="Beta-prop_FBX42"/>
    <property type="match status" value="1"/>
</dbReference>
<gene>
    <name evidence="3" type="ORF">CEUTPL_LOCUS9638</name>
</gene>
<dbReference type="OrthoDB" id="9973021at2759"/>
<dbReference type="GO" id="GO:1990756">
    <property type="term" value="F:ubiquitin-like ligase-substrate adaptor activity"/>
    <property type="evidence" value="ECO:0007669"/>
    <property type="project" value="TreeGrafter"/>
</dbReference>
<dbReference type="SUPFAM" id="SSF117281">
    <property type="entry name" value="Kelch motif"/>
    <property type="match status" value="1"/>
</dbReference>
<dbReference type="PANTHER" id="PTHR46432:SF1">
    <property type="entry name" value="F-BOX ONLY PROTEIN 42"/>
    <property type="match status" value="1"/>
</dbReference>